<gene>
    <name evidence="1" type="ORF">ACFOZ4_06150</name>
</gene>
<sequence length="77" mass="8378">MPDFDYDGPAGPSAFRRHVAPVAVRLEGSEQAVTNAVAVLREVFTVAYESSLFRNDDGSTHLDLTLSRDYPYSGGSK</sequence>
<evidence type="ECO:0000313" key="1">
    <source>
        <dbReference type="EMBL" id="MFC4130185.1"/>
    </source>
</evidence>
<organism evidence="1 2">
    <name type="scientific">Hamadaea flava</name>
    <dbReference type="NCBI Taxonomy" id="1742688"/>
    <lineage>
        <taxon>Bacteria</taxon>
        <taxon>Bacillati</taxon>
        <taxon>Actinomycetota</taxon>
        <taxon>Actinomycetes</taxon>
        <taxon>Micromonosporales</taxon>
        <taxon>Micromonosporaceae</taxon>
        <taxon>Hamadaea</taxon>
    </lineage>
</organism>
<evidence type="ECO:0000313" key="2">
    <source>
        <dbReference type="Proteomes" id="UP001595816"/>
    </source>
</evidence>
<reference evidence="2" key="1">
    <citation type="journal article" date="2019" name="Int. J. Syst. Evol. Microbiol.">
        <title>The Global Catalogue of Microorganisms (GCM) 10K type strain sequencing project: providing services to taxonomists for standard genome sequencing and annotation.</title>
        <authorList>
            <consortium name="The Broad Institute Genomics Platform"/>
            <consortium name="The Broad Institute Genome Sequencing Center for Infectious Disease"/>
            <person name="Wu L."/>
            <person name="Ma J."/>
        </authorList>
    </citation>
    <scope>NUCLEOTIDE SEQUENCE [LARGE SCALE GENOMIC DNA]</scope>
    <source>
        <strain evidence="2">CGMCC 4.7289</strain>
    </source>
</reference>
<protein>
    <submittedName>
        <fullName evidence="1">Uncharacterized protein</fullName>
    </submittedName>
</protein>
<proteinExistence type="predicted"/>
<dbReference type="EMBL" id="JBHSAY010000005">
    <property type="protein sequence ID" value="MFC4130185.1"/>
    <property type="molecule type" value="Genomic_DNA"/>
</dbReference>
<dbReference type="RefSeq" id="WP_253758369.1">
    <property type="nucleotide sequence ID" value="NZ_JAMZDZ010000001.1"/>
</dbReference>
<comment type="caution">
    <text evidence="1">The sequence shown here is derived from an EMBL/GenBank/DDBJ whole genome shotgun (WGS) entry which is preliminary data.</text>
</comment>
<dbReference type="Proteomes" id="UP001595816">
    <property type="component" value="Unassembled WGS sequence"/>
</dbReference>
<name>A0ABV8LGX7_9ACTN</name>
<keyword evidence="2" id="KW-1185">Reference proteome</keyword>
<accession>A0ABV8LGX7</accession>